<keyword evidence="5" id="KW-0804">Transcription</keyword>
<sequence>MDLRELGYFVAVFEERSVSAAARRSFVSQPSVSTALSNLEHELGTKLFARHRKGVTPTAAAERLYPMALRMADDAKTLRSLFRKPEPKTPLVLGLMASLDIPRTLDLVAPLARDAELEVKLVSAEEPCDARIVSRSLRKKNETFVPLWRERYVVALPAGHPLAAKSRLRASELAGERVVHRCNCELGPRFTKGGRRPKVVAVAASEEWAVALVSAGIGIAFLPEGVVRTNDRIVVRPLADVVASREVGVAYDASTTLAPALERLLRARRLSA</sequence>
<dbReference type="SUPFAM" id="SSF53850">
    <property type="entry name" value="Periplasmic binding protein-like II"/>
    <property type="match status" value="1"/>
</dbReference>
<feature type="domain" description="HTH lysR-type" evidence="6">
    <location>
        <begin position="1"/>
        <end position="58"/>
    </location>
</feature>
<dbReference type="OrthoDB" id="5317428at2"/>
<dbReference type="GO" id="GO:0032993">
    <property type="term" value="C:protein-DNA complex"/>
    <property type="evidence" value="ECO:0007669"/>
    <property type="project" value="TreeGrafter"/>
</dbReference>
<protein>
    <submittedName>
        <fullName evidence="7">Transcriptional regulator, LysR family</fullName>
    </submittedName>
</protein>
<dbReference type="RefSeq" id="WP_146648622.1">
    <property type="nucleotide sequence ID" value="NZ_CP012333.1"/>
</dbReference>
<evidence type="ECO:0000256" key="3">
    <source>
        <dbReference type="ARBA" id="ARBA00023125"/>
    </source>
</evidence>
<comment type="similarity">
    <text evidence="1">Belongs to the LysR transcriptional regulatory family.</text>
</comment>
<keyword evidence="4" id="KW-0010">Activator</keyword>
<dbReference type="InterPro" id="IPR005119">
    <property type="entry name" value="LysR_subst-bd"/>
</dbReference>
<dbReference type="CDD" id="cd05466">
    <property type="entry name" value="PBP2_LTTR_substrate"/>
    <property type="match status" value="1"/>
</dbReference>
<dbReference type="GO" id="GO:0003677">
    <property type="term" value="F:DNA binding"/>
    <property type="evidence" value="ECO:0007669"/>
    <property type="project" value="UniProtKB-KW"/>
</dbReference>
<evidence type="ECO:0000313" key="7">
    <source>
        <dbReference type="EMBL" id="AKU97500.1"/>
    </source>
</evidence>
<dbReference type="Proteomes" id="UP000064967">
    <property type="component" value="Chromosome"/>
</dbReference>
<dbReference type="InterPro" id="IPR036388">
    <property type="entry name" value="WH-like_DNA-bd_sf"/>
</dbReference>
<keyword evidence="3" id="KW-0238">DNA-binding</keyword>
<evidence type="ECO:0000256" key="5">
    <source>
        <dbReference type="ARBA" id="ARBA00023163"/>
    </source>
</evidence>
<dbReference type="PANTHER" id="PTHR30346">
    <property type="entry name" value="TRANSCRIPTIONAL DUAL REGULATOR HCAR-RELATED"/>
    <property type="match status" value="1"/>
</dbReference>
<dbReference type="PRINTS" id="PR00039">
    <property type="entry name" value="HTHLYSR"/>
</dbReference>
<keyword evidence="8" id="KW-1185">Reference proteome</keyword>
<dbReference type="GO" id="GO:0003700">
    <property type="term" value="F:DNA-binding transcription factor activity"/>
    <property type="evidence" value="ECO:0007669"/>
    <property type="project" value="InterPro"/>
</dbReference>
<dbReference type="Pfam" id="PF03466">
    <property type="entry name" value="LysR_substrate"/>
    <property type="match status" value="1"/>
</dbReference>
<evidence type="ECO:0000256" key="1">
    <source>
        <dbReference type="ARBA" id="ARBA00009437"/>
    </source>
</evidence>
<organism evidence="7 8">
    <name type="scientific">Labilithrix luteola</name>
    <dbReference type="NCBI Taxonomy" id="1391654"/>
    <lineage>
        <taxon>Bacteria</taxon>
        <taxon>Pseudomonadati</taxon>
        <taxon>Myxococcota</taxon>
        <taxon>Polyangia</taxon>
        <taxon>Polyangiales</taxon>
        <taxon>Labilitrichaceae</taxon>
        <taxon>Labilithrix</taxon>
    </lineage>
</organism>
<dbReference type="Gene3D" id="3.40.190.290">
    <property type="match status" value="1"/>
</dbReference>
<proteinExistence type="inferred from homology"/>
<name>A0A0K1PVE3_9BACT</name>
<dbReference type="FunFam" id="1.10.10.10:FF:000001">
    <property type="entry name" value="LysR family transcriptional regulator"/>
    <property type="match status" value="1"/>
</dbReference>
<evidence type="ECO:0000259" key="6">
    <source>
        <dbReference type="PROSITE" id="PS50931"/>
    </source>
</evidence>
<dbReference type="SUPFAM" id="SSF46785">
    <property type="entry name" value="Winged helix' DNA-binding domain"/>
    <property type="match status" value="1"/>
</dbReference>
<evidence type="ECO:0000313" key="8">
    <source>
        <dbReference type="Proteomes" id="UP000064967"/>
    </source>
</evidence>
<evidence type="ECO:0000256" key="4">
    <source>
        <dbReference type="ARBA" id="ARBA00023159"/>
    </source>
</evidence>
<dbReference type="AlphaFoldDB" id="A0A0K1PVE3"/>
<accession>A0A0K1PVE3</accession>
<dbReference type="EMBL" id="CP012333">
    <property type="protein sequence ID" value="AKU97500.1"/>
    <property type="molecule type" value="Genomic_DNA"/>
</dbReference>
<dbReference type="STRING" id="1391654.AKJ09_04164"/>
<dbReference type="PROSITE" id="PS50931">
    <property type="entry name" value="HTH_LYSR"/>
    <property type="match status" value="1"/>
</dbReference>
<dbReference type="Gene3D" id="1.10.10.10">
    <property type="entry name" value="Winged helix-like DNA-binding domain superfamily/Winged helix DNA-binding domain"/>
    <property type="match status" value="1"/>
</dbReference>
<dbReference type="InterPro" id="IPR000847">
    <property type="entry name" value="LysR_HTH_N"/>
</dbReference>
<reference evidence="7 8" key="1">
    <citation type="submission" date="2015-08" db="EMBL/GenBank/DDBJ databases">
        <authorList>
            <person name="Babu N.S."/>
            <person name="Beckwith C.J."/>
            <person name="Beseler K.G."/>
            <person name="Brison A."/>
            <person name="Carone J.V."/>
            <person name="Caskin T.P."/>
            <person name="Diamond M."/>
            <person name="Durham M.E."/>
            <person name="Foxe J.M."/>
            <person name="Go M."/>
            <person name="Henderson B.A."/>
            <person name="Jones I.B."/>
            <person name="McGettigan J.A."/>
            <person name="Micheletti S.J."/>
            <person name="Nasrallah M.E."/>
            <person name="Ortiz D."/>
            <person name="Piller C.R."/>
            <person name="Privatt S.R."/>
            <person name="Schneider S.L."/>
            <person name="Sharp S."/>
            <person name="Smith T.C."/>
            <person name="Stanton J.D."/>
            <person name="Ullery H.E."/>
            <person name="Wilson R.J."/>
            <person name="Serrano M.G."/>
            <person name="Buck G."/>
            <person name="Lee V."/>
            <person name="Wang Y."/>
            <person name="Carvalho R."/>
            <person name="Voegtly L."/>
            <person name="Shi R."/>
            <person name="Duckworth R."/>
            <person name="Johnson A."/>
            <person name="Loviza R."/>
            <person name="Walstead R."/>
            <person name="Shah Z."/>
            <person name="Kiflezghi M."/>
            <person name="Wade K."/>
            <person name="Ball S.L."/>
            <person name="Bradley K.W."/>
            <person name="Asai D.J."/>
            <person name="Bowman C.A."/>
            <person name="Russell D.A."/>
            <person name="Pope W.H."/>
            <person name="Jacobs-Sera D."/>
            <person name="Hendrix R.W."/>
            <person name="Hatfull G.F."/>
        </authorList>
    </citation>
    <scope>NUCLEOTIDE SEQUENCE [LARGE SCALE GENOMIC DNA]</scope>
    <source>
        <strain evidence="7 8">DSM 27648</strain>
    </source>
</reference>
<keyword evidence="2" id="KW-0805">Transcription regulation</keyword>
<dbReference type="PATRIC" id="fig|1391654.3.peg.4220"/>
<dbReference type="InterPro" id="IPR036390">
    <property type="entry name" value="WH_DNA-bd_sf"/>
</dbReference>
<evidence type="ECO:0000256" key="2">
    <source>
        <dbReference type="ARBA" id="ARBA00023015"/>
    </source>
</evidence>
<dbReference type="KEGG" id="llu:AKJ09_04164"/>
<gene>
    <name evidence="7" type="ORF">AKJ09_04164</name>
</gene>
<dbReference type="Pfam" id="PF00126">
    <property type="entry name" value="HTH_1"/>
    <property type="match status" value="1"/>
</dbReference>
<dbReference type="PANTHER" id="PTHR30346:SF26">
    <property type="entry name" value="HYDROGEN PEROXIDE-INDUCIBLE GENES ACTIVATOR"/>
    <property type="match status" value="1"/>
</dbReference>